<dbReference type="InterPro" id="IPR007627">
    <property type="entry name" value="RNA_pol_sigma70_r2"/>
</dbReference>
<gene>
    <name evidence="8" type="ORF">C1I92_20070</name>
</gene>
<dbReference type="InterPro" id="IPR013324">
    <property type="entry name" value="RNA_pol_sigma_r3/r4-like"/>
</dbReference>
<dbReference type="PANTHER" id="PTHR43133">
    <property type="entry name" value="RNA POLYMERASE ECF-TYPE SIGMA FACTO"/>
    <property type="match status" value="1"/>
</dbReference>
<dbReference type="CDD" id="cd06171">
    <property type="entry name" value="Sigma70_r4"/>
    <property type="match status" value="1"/>
</dbReference>
<reference evidence="8 9" key="1">
    <citation type="submission" date="2018-01" db="EMBL/GenBank/DDBJ databases">
        <title>Draft genome sequence of Jiangella sp. GTF31.</title>
        <authorList>
            <person name="Sahin N."/>
            <person name="Ay H."/>
            <person name="Saygin H."/>
        </authorList>
    </citation>
    <scope>NUCLEOTIDE SEQUENCE [LARGE SCALE GENOMIC DNA]</scope>
    <source>
        <strain evidence="8 9">GTF31</strain>
    </source>
</reference>
<organism evidence="8 9">
    <name type="scientific">Jiangella anatolica</name>
    <dbReference type="NCBI Taxonomy" id="2670374"/>
    <lineage>
        <taxon>Bacteria</taxon>
        <taxon>Bacillati</taxon>
        <taxon>Actinomycetota</taxon>
        <taxon>Actinomycetes</taxon>
        <taxon>Jiangellales</taxon>
        <taxon>Jiangellaceae</taxon>
        <taxon>Jiangella</taxon>
    </lineage>
</organism>
<dbReference type="EMBL" id="POTW01000053">
    <property type="protein sequence ID" value="PZF81662.1"/>
    <property type="molecule type" value="Genomic_DNA"/>
</dbReference>
<evidence type="ECO:0000313" key="8">
    <source>
        <dbReference type="EMBL" id="PZF81662.1"/>
    </source>
</evidence>
<evidence type="ECO:0000313" key="9">
    <source>
        <dbReference type="Proteomes" id="UP000248764"/>
    </source>
</evidence>
<dbReference type="InterPro" id="IPR013325">
    <property type="entry name" value="RNA_pol_sigma_r2"/>
</dbReference>
<keyword evidence="4" id="KW-0238">DNA-binding</keyword>
<dbReference type="GO" id="GO:0006352">
    <property type="term" value="P:DNA-templated transcription initiation"/>
    <property type="evidence" value="ECO:0007669"/>
    <property type="project" value="InterPro"/>
</dbReference>
<dbReference type="Pfam" id="PF04542">
    <property type="entry name" value="Sigma70_r2"/>
    <property type="match status" value="1"/>
</dbReference>
<keyword evidence="3" id="KW-0731">Sigma factor</keyword>
<evidence type="ECO:0000256" key="4">
    <source>
        <dbReference type="ARBA" id="ARBA00023125"/>
    </source>
</evidence>
<name>A0A2W2B6I0_9ACTN</name>
<accession>A0A2W2B6I0</accession>
<dbReference type="InterPro" id="IPR014284">
    <property type="entry name" value="RNA_pol_sigma-70_dom"/>
</dbReference>
<keyword evidence="5" id="KW-0804">Transcription</keyword>
<dbReference type="SUPFAM" id="SSF88946">
    <property type="entry name" value="Sigma2 domain of RNA polymerase sigma factors"/>
    <property type="match status" value="1"/>
</dbReference>
<evidence type="ECO:0000259" key="6">
    <source>
        <dbReference type="Pfam" id="PF04542"/>
    </source>
</evidence>
<proteinExistence type="inferred from homology"/>
<dbReference type="InterPro" id="IPR014325">
    <property type="entry name" value="RNA_pol_sigma-E_actinobac"/>
</dbReference>
<dbReference type="SUPFAM" id="SSF88659">
    <property type="entry name" value="Sigma3 and sigma4 domains of RNA polymerase sigma factors"/>
    <property type="match status" value="1"/>
</dbReference>
<dbReference type="InterPro" id="IPR013249">
    <property type="entry name" value="RNA_pol_sigma70_r4_t2"/>
</dbReference>
<evidence type="ECO:0000256" key="2">
    <source>
        <dbReference type="ARBA" id="ARBA00023015"/>
    </source>
</evidence>
<protein>
    <recommendedName>
        <fullName evidence="10">SigE family RNA polymerase sigma factor</fullName>
    </recommendedName>
</protein>
<dbReference type="NCBIfam" id="TIGR02983">
    <property type="entry name" value="SigE-fam_strep"/>
    <property type="match status" value="1"/>
</dbReference>
<keyword evidence="9" id="KW-1185">Reference proteome</keyword>
<sequence>MELEEYVQARGRALLGLAWLLTGNHHAAEDLTQATLTKALSRWHLVSAAADPDAYIRRICVNLHLSWVRRLASRERPTADRPDEVATSTAEFDAVGHRDELGRALSRLRPRTRAALVLRYYADLDDQAIADLLGVKRATVRSLIHRGLHDLRALVPEGSHES</sequence>
<dbReference type="RefSeq" id="WP_111256425.1">
    <property type="nucleotide sequence ID" value="NZ_POTW01000053.1"/>
</dbReference>
<dbReference type="Pfam" id="PF08281">
    <property type="entry name" value="Sigma70_r4_2"/>
    <property type="match status" value="1"/>
</dbReference>
<dbReference type="GO" id="GO:0016987">
    <property type="term" value="F:sigma factor activity"/>
    <property type="evidence" value="ECO:0007669"/>
    <property type="project" value="UniProtKB-KW"/>
</dbReference>
<dbReference type="GO" id="GO:0003677">
    <property type="term" value="F:DNA binding"/>
    <property type="evidence" value="ECO:0007669"/>
    <property type="project" value="UniProtKB-KW"/>
</dbReference>
<dbReference type="Gene3D" id="1.10.10.10">
    <property type="entry name" value="Winged helix-like DNA-binding domain superfamily/Winged helix DNA-binding domain"/>
    <property type="match status" value="1"/>
</dbReference>
<evidence type="ECO:0000256" key="1">
    <source>
        <dbReference type="ARBA" id="ARBA00010641"/>
    </source>
</evidence>
<dbReference type="NCBIfam" id="TIGR02937">
    <property type="entry name" value="sigma70-ECF"/>
    <property type="match status" value="1"/>
</dbReference>
<feature type="domain" description="RNA polymerase sigma factor 70 region 4 type 2" evidence="7">
    <location>
        <begin position="99"/>
        <end position="148"/>
    </location>
</feature>
<comment type="caution">
    <text evidence="8">The sequence shown here is derived from an EMBL/GenBank/DDBJ whole genome shotgun (WGS) entry which is preliminary data.</text>
</comment>
<evidence type="ECO:0000256" key="3">
    <source>
        <dbReference type="ARBA" id="ARBA00023082"/>
    </source>
</evidence>
<dbReference type="PANTHER" id="PTHR43133:SF50">
    <property type="entry name" value="ECF RNA POLYMERASE SIGMA FACTOR SIGM"/>
    <property type="match status" value="1"/>
</dbReference>
<evidence type="ECO:0000256" key="5">
    <source>
        <dbReference type="ARBA" id="ARBA00023163"/>
    </source>
</evidence>
<dbReference type="AlphaFoldDB" id="A0A2W2B6I0"/>
<evidence type="ECO:0000259" key="7">
    <source>
        <dbReference type="Pfam" id="PF08281"/>
    </source>
</evidence>
<dbReference type="Proteomes" id="UP000248764">
    <property type="component" value="Unassembled WGS sequence"/>
</dbReference>
<feature type="domain" description="RNA polymerase sigma-70 region 2" evidence="6">
    <location>
        <begin position="7"/>
        <end position="72"/>
    </location>
</feature>
<dbReference type="Gene3D" id="1.10.1740.10">
    <property type="match status" value="1"/>
</dbReference>
<evidence type="ECO:0008006" key="10">
    <source>
        <dbReference type="Google" id="ProtNLM"/>
    </source>
</evidence>
<keyword evidence="2" id="KW-0805">Transcription regulation</keyword>
<dbReference type="InterPro" id="IPR036388">
    <property type="entry name" value="WH-like_DNA-bd_sf"/>
</dbReference>
<comment type="similarity">
    <text evidence="1">Belongs to the sigma-70 factor family. ECF subfamily.</text>
</comment>
<dbReference type="InterPro" id="IPR039425">
    <property type="entry name" value="RNA_pol_sigma-70-like"/>
</dbReference>